<dbReference type="STRING" id="42253.NITMOv2_4222"/>
<gene>
    <name evidence="2" type="ORF">NITMOv2_4222</name>
</gene>
<evidence type="ECO:0000313" key="2">
    <source>
        <dbReference type="EMBL" id="ALA60601.1"/>
    </source>
</evidence>
<organism evidence="2 3">
    <name type="scientific">Nitrospira moscoviensis</name>
    <dbReference type="NCBI Taxonomy" id="42253"/>
    <lineage>
        <taxon>Bacteria</taxon>
        <taxon>Pseudomonadati</taxon>
        <taxon>Nitrospirota</taxon>
        <taxon>Nitrospiria</taxon>
        <taxon>Nitrospirales</taxon>
        <taxon>Nitrospiraceae</taxon>
        <taxon>Nitrospira</taxon>
    </lineage>
</organism>
<dbReference type="EMBL" id="CP011801">
    <property type="protein sequence ID" value="ALA60601.1"/>
    <property type="molecule type" value="Genomic_DNA"/>
</dbReference>
<protein>
    <submittedName>
        <fullName evidence="2">Uncharacterized protein</fullName>
    </submittedName>
</protein>
<feature type="chain" id="PRO_5005477047" evidence="1">
    <location>
        <begin position="30"/>
        <end position="124"/>
    </location>
</feature>
<sequence>MRMRSHCSRSFLAGTIVVFLLAFSFNAYACLIPLSGTSDASMSNGCSTPTEQPARQLCDAFKTLGVESGSQSSSLLVDHHLLADHALATLPAVSQQFQRIFHRYQPLESSSPPHQSLATTVLRI</sequence>
<keyword evidence="1" id="KW-0732">Signal</keyword>
<dbReference type="AlphaFoldDB" id="A0A0K2GI40"/>
<evidence type="ECO:0000313" key="3">
    <source>
        <dbReference type="Proteomes" id="UP000069205"/>
    </source>
</evidence>
<dbReference type="OrthoDB" id="9856872at2"/>
<name>A0A0K2GI40_NITMO</name>
<proteinExistence type="predicted"/>
<evidence type="ECO:0000256" key="1">
    <source>
        <dbReference type="SAM" id="SignalP"/>
    </source>
</evidence>
<accession>A0A0K2GI40</accession>
<keyword evidence="3" id="KW-1185">Reference proteome</keyword>
<dbReference type="Proteomes" id="UP000069205">
    <property type="component" value="Chromosome"/>
</dbReference>
<reference evidence="2 3" key="1">
    <citation type="journal article" date="2015" name="Proc. Natl. Acad. Sci. U.S.A.">
        <title>Expanded metabolic versatility of ubiquitous nitrite-oxidizing bacteria from the genus Nitrospira.</title>
        <authorList>
            <person name="Koch H."/>
            <person name="Lucker S."/>
            <person name="Albertsen M."/>
            <person name="Kitzinger K."/>
            <person name="Herbold C."/>
            <person name="Spieck E."/>
            <person name="Nielsen P.H."/>
            <person name="Wagner M."/>
            <person name="Daims H."/>
        </authorList>
    </citation>
    <scope>NUCLEOTIDE SEQUENCE [LARGE SCALE GENOMIC DNA]</scope>
    <source>
        <strain evidence="2 3">NSP M-1</strain>
    </source>
</reference>
<dbReference type="KEGG" id="nmv:NITMOv2_4222"/>
<dbReference type="RefSeq" id="WP_145976439.1">
    <property type="nucleotide sequence ID" value="NZ_CP011801.1"/>
</dbReference>
<feature type="signal peptide" evidence="1">
    <location>
        <begin position="1"/>
        <end position="29"/>
    </location>
</feature>
<dbReference type="PATRIC" id="fig|42253.5.peg.4167"/>